<evidence type="ECO:0000256" key="7">
    <source>
        <dbReference type="SAM" id="MobiDB-lite"/>
    </source>
</evidence>
<dbReference type="Pfam" id="PF03949">
    <property type="entry name" value="Malic_M"/>
    <property type="match status" value="1"/>
</dbReference>
<dbReference type="GO" id="GO:0046872">
    <property type="term" value="F:metal ion binding"/>
    <property type="evidence" value="ECO:0007669"/>
    <property type="project" value="UniProtKB-KW"/>
</dbReference>
<dbReference type="SUPFAM" id="SSF51735">
    <property type="entry name" value="NAD(P)-binding Rossmann-fold domains"/>
    <property type="match status" value="1"/>
</dbReference>
<dbReference type="PANTHER" id="PTHR23406">
    <property type="entry name" value="MALIC ENZYME-RELATED"/>
    <property type="match status" value="1"/>
</dbReference>
<comment type="cofactor">
    <cofactor evidence="1">
        <name>Mn(2+)</name>
        <dbReference type="ChEBI" id="CHEBI:29035"/>
    </cofactor>
</comment>
<reference evidence="10" key="1">
    <citation type="submission" date="2024-06" db="UniProtKB">
        <authorList>
            <consortium name="RefSeq"/>
        </authorList>
    </citation>
    <scope>NUCLEOTIDE SEQUENCE [LARGE SCALE GENOMIC DNA]</scope>
    <source>
        <strain evidence="10">MV2-25</strain>
    </source>
</reference>
<dbReference type="SMART" id="SM01274">
    <property type="entry name" value="malic"/>
    <property type="match status" value="1"/>
</dbReference>
<comment type="cofactor">
    <cofactor evidence="2">
        <name>Mg(2+)</name>
        <dbReference type="ChEBI" id="CHEBI:18420"/>
    </cofactor>
</comment>
<evidence type="ECO:0000256" key="1">
    <source>
        <dbReference type="ARBA" id="ARBA00001936"/>
    </source>
</evidence>
<evidence type="ECO:0000313" key="10">
    <source>
        <dbReference type="Proteomes" id="UP000001819"/>
    </source>
</evidence>
<sequence length="827" mass="90806">MYSALRRYSAYSSGTFGRRLKLLTPVYPTANNSHSPSNGQITPYLQQQQQQPQHGLYKTTIPVGSSRSTSSSCSHCRTADPRSGALANNNNESTAATTTLPTPAHILSRTHTHTAGAAPCRCGDAPTSAQKWRSSRVCNNHTTTTTTTLEYELSNFAKLTTQISTQSDGDRATSSSEAPAAAADRAEAAKPSDQLQATDLPPPPQGLQLSSQHHWNQLHRSLNALHQQQLCHSFQPPQRSYSNCSNNNDDMSKLVNIDQYTPRDRLGLWGTGDNEVVGSISGLTRLHDKRYAKGLAFTHEERQQLGIHGLLPYVVRDDEEQVKHSRILLDRLENDLDKYMYLISLSESNERLFYKVLSSDIAHMMPLVYTPTVGLACQKYSLIYQHAKGMYISIKDKGHVYEVLKNWPETDVRAIVVTDGERILGLGDLGANGMGIPVGKLSLYTALAGIKPSQCLPITLDVGTNTESILEDPLYVGLRQKRPTGALYDEFIEEFMKGCVRRFGQNCLIQFEDFANANAFRLLSKYRDSYCTFNDDIQGTASVAVAGLLASLKIKKTTLKDNVLLFLGAGEAALGIATLCTMAMKAEGLTDDEAKARIWMVDSRGVIVRDRPKGGLTEHKLQFAQTHVPIDTLEEAVRRVRPNVLIGAAAQGGAFTKEILEKMAEINETPIIFALSNPTSKAECTAEEAYTHTQGKCIFASGSPFAPVTYNGRKFYPGQGNNSYIFPGVALGVLCAGMLTIPEEVFLVSAERLAELVSKDDLNRGSLYPPLTSIVNCSIAIAEKIVEYAYKNGLATVYPEPANKVAFIKAQMYDLDYPRAVPATYHL</sequence>
<evidence type="ECO:0000256" key="5">
    <source>
        <dbReference type="ARBA" id="ARBA00023002"/>
    </source>
</evidence>
<dbReference type="Gene3D" id="3.40.50.720">
    <property type="entry name" value="NAD(P)-binding Rossmann-like Domain"/>
    <property type="match status" value="1"/>
</dbReference>
<dbReference type="Bgee" id="FBgn0070146">
    <property type="expression patterns" value="Expressed in adult organism and 3 other cell types or tissues"/>
</dbReference>
<dbReference type="InterPro" id="IPR012302">
    <property type="entry name" value="Malic_NAD-bd"/>
</dbReference>
<dbReference type="InterPro" id="IPR012301">
    <property type="entry name" value="Malic_N_dom"/>
</dbReference>
<dbReference type="NCBIfam" id="NF010052">
    <property type="entry name" value="PRK13529.1"/>
    <property type="match status" value="1"/>
</dbReference>
<feature type="compositionally biased region" description="Low complexity" evidence="7">
    <location>
        <begin position="65"/>
        <end position="76"/>
    </location>
</feature>
<evidence type="ECO:0000313" key="11">
    <source>
        <dbReference type="RefSeq" id="XP_003736507.1"/>
    </source>
</evidence>
<dbReference type="FunFam" id="3.40.50.720:FF:000060">
    <property type="entry name" value="Malic enzyme"/>
    <property type="match status" value="1"/>
</dbReference>
<dbReference type="ExpressionAtlas" id="A0A6I8V5V7">
    <property type="expression patterns" value="baseline"/>
</dbReference>
<dbReference type="GO" id="GO:0004473">
    <property type="term" value="F:malate dehydrogenase (decarboxylating) (NADP+) activity"/>
    <property type="evidence" value="ECO:0007669"/>
    <property type="project" value="TreeGrafter"/>
</dbReference>
<dbReference type="FunCoup" id="A0A6I8V5V7">
    <property type="interactions" value="1399"/>
</dbReference>
<dbReference type="OMA" id="QIVNHMV"/>
<evidence type="ECO:0000256" key="6">
    <source>
        <dbReference type="RuleBase" id="RU003426"/>
    </source>
</evidence>
<feature type="domain" description="Malic enzyme N-terminal" evidence="9">
    <location>
        <begin position="346"/>
        <end position="527"/>
    </location>
</feature>
<dbReference type="PANTHER" id="PTHR23406:SF80">
    <property type="entry name" value="GH17657P-RELATED"/>
    <property type="match status" value="1"/>
</dbReference>
<dbReference type="GO" id="GO:0051287">
    <property type="term" value="F:NAD binding"/>
    <property type="evidence" value="ECO:0007669"/>
    <property type="project" value="InterPro"/>
</dbReference>
<keyword evidence="10" id="KW-1185">Reference proteome</keyword>
<feature type="compositionally biased region" description="Low complexity" evidence="7">
    <location>
        <begin position="172"/>
        <end position="183"/>
    </location>
</feature>
<dbReference type="InterPro" id="IPR001891">
    <property type="entry name" value="Malic_OxRdtase"/>
</dbReference>
<dbReference type="InterPro" id="IPR015884">
    <property type="entry name" value="Malic_enzyme_CS"/>
</dbReference>
<dbReference type="SMART" id="SM00919">
    <property type="entry name" value="Malic_M"/>
    <property type="match status" value="1"/>
</dbReference>
<feature type="compositionally biased region" description="Polar residues" evidence="7">
    <location>
        <begin position="29"/>
        <end position="45"/>
    </location>
</feature>
<comment type="similarity">
    <text evidence="3 6">Belongs to the malic enzymes family.</text>
</comment>
<dbReference type="AlphaFoldDB" id="A0A6I8V5V7"/>
<protein>
    <recommendedName>
        <fullName evidence="6">Malic enzyme</fullName>
    </recommendedName>
</protein>
<dbReference type="RefSeq" id="XP_003736507.1">
    <property type="nucleotide sequence ID" value="XM_003736459.3"/>
</dbReference>
<dbReference type="InterPro" id="IPR046346">
    <property type="entry name" value="Aminoacid_DH-like_N_sf"/>
</dbReference>
<feature type="compositionally biased region" description="Low complexity" evidence="7">
    <location>
        <begin position="85"/>
        <end position="101"/>
    </location>
</feature>
<feature type="region of interest" description="Disordered" evidence="7">
    <location>
        <begin position="164"/>
        <end position="213"/>
    </location>
</feature>
<accession>A0A6I8V5V7</accession>
<dbReference type="SUPFAM" id="SSF53223">
    <property type="entry name" value="Aminoacid dehydrogenase-like, N-terminal domain"/>
    <property type="match status" value="1"/>
</dbReference>
<evidence type="ECO:0000256" key="4">
    <source>
        <dbReference type="ARBA" id="ARBA00022723"/>
    </source>
</evidence>
<organism evidence="10 11">
    <name type="scientific">Drosophila pseudoobscura pseudoobscura</name>
    <name type="common">Fruit fly</name>
    <dbReference type="NCBI Taxonomy" id="46245"/>
    <lineage>
        <taxon>Eukaryota</taxon>
        <taxon>Metazoa</taxon>
        <taxon>Ecdysozoa</taxon>
        <taxon>Arthropoda</taxon>
        <taxon>Hexapoda</taxon>
        <taxon>Insecta</taxon>
        <taxon>Pterygota</taxon>
        <taxon>Neoptera</taxon>
        <taxon>Endopterygota</taxon>
        <taxon>Diptera</taxon>
        <taxon>Brachycera</taxon>
        <taxon>Muscomorpha</taxon>
        <taxon>Ephydroidea</taxon>
        <taxon>Drosophilidae</taxon>
        <taxon>Drosophila</taxon>
        <taxon>Sophophora</taxon>
    </lineage>
</organism>
<proteinExistence type="inferred from homology"/>
<evidence type="ECO:0000259" key="9">
    <source>
        <dbReference type="SMART" id="SM01274"/>
    </source>
</evidence>
<evidence type="ECO:0000259" key="8">
    <source>
        <dbReference type="SMART" id="SM00919"/>
    </source>
</evidence>
<dbReference type="Proteomes" id="UP000001819">
    <property type="component" value="Chromosome 2"/>
</dbReference>
<feature type="region of interest" description="Disordered" evidence="7">
    <location>
        <begin position="27"/>
        <end position="101"/>
    </location>
</feature>
<feature type="domain" description="Malic enzyme NAD-binding" evidence="8">
    <location>
        <begin position="537"/>
        <end position="790"/>
    </location>
</feature>
<dbReference type="Gene3D" id="3.40.50.10380">
    <property type="entry name" value="Malic enzyme, N-terminal domain"/>
    <property type="match status" value="1"/>
</dbReference>
<dbReference type="GO" id="GO:0005739">
    <property type="term" value="C:mitochondrion"/>
    <property type="evidence" value="ECO:0007669"/>
    <property type="project" value="TreeGrafter"/>
</dbReference>
<dbReference type="PROSITE" id="PS00331">
    <property type="entry name" value="MALIC_ENZYMES"/>
    <property type="match status" value="1"/>
</dbReference>
<keyword evidence="5 6" id="KW-0560">Oxidoreductase</keyword>
<evidence type="ECO:0000256" key="2">
    <source>
        <dbReference type="ARBA" id="ARBA00001946"/>
    </source>
</evidence>
<dbReference type="FunFam" id="3.40.50.10380:FF:000008">
    <property type="entry name" value="Malic enzyme"/>
    <property type="match status" value="1"/>
</dbReference>
<dbReference type="InterPro" id="IPR036291">
    <property type="entry name" value="NAD(P)-bd_dom_sf"/>
</dbReference>
<dbReference type="GeneID" id="4801426"/>
<keyword evidence="4 6" id="KW-0479">Metal-binding</keyword>
<reference evidence="11" key="2">
    <citation type="submission" date="2025-08" db="UniProtKB">
        <authorList>
            <consortium name="RefSeq"/>
        </authorList>
    </citation>
    <scope>IDENTIFICATION</scope>
    <source>
        <strain evidence="11">MV-25-SWS-2005</strain>
        <tissue evidence="11">Whole body</tissue>
    </source>
</reference>
<dbReference type="InParanoid" id="A0A6I8V5V7"/>
<dbReference type="PRINTS" id="PR00072">
    <property type="entry name" value="MALOXRDTASE"/>
</dbReference>
<dbReference type="CDD" id="cd05312">
    <property type="entry name" value="NAD_bind_1_malic_enz"/>
    <property type="match status" value="1"/>
</dbReference>
<gene>
    <name evidence="11" type="primary">Men</name>
</gene>
<dbReference type="Pfam" id="PF00390">
    <property type="entry name" value="malic"/>
    <property type="match status" value="1"/>
</dbReference>
<dbReference type="InterPro" id="IPR037062">
    <property type="entry name" value="Malic_N_dom_sf"/>
</dbReference>
<dbReference type="GO" id="GO:0006108">
    <property type="term" value="P:malate metabolic process"/>
    <property type="evidence" value="ECO:0007669"/>
    <property type="project" value="TreeGrafter"/>
</dbReference>
<evidence type="ECO:0000256" key="3">
    <source>
        <dbReference type="ARBA" id="ARBA00008785"/>
    </source>
</evidence>
<name>A0A6I8V5V7_DROPS</name>